<keyword evidence="4 8" id="KW-0812">Transmembrane</keyword>
<comment type="similarity">
    <text evidence="2 7">Belongs to the membrane-bound acyltransferase family.</text>
</comment>
<dbReference type="RefSeq" id="WP_117859083.1">
    <property type="nucleotide sequence ID" value="NZ_JAQCSR010000026.1"/>
</dbReference>
<reference evidence="9 10" key="1">
    <citation type="submission" date="2018-08" db="EMBL/GenBank/DDBJ databases">
        <title>A genome reference for cultivated species of the human gut microbiota.</title>
        <authorList>
            <person name="Zou Y."/>
            <person name="Xue W."/>
            <person name="Luo G."/>
        </authorList>
    </citation>
    <scope>NUCLEOTIDE SEQUENCE [LARGE SCALE GENOMIC DNA]</scope>
    <source>
        <strain evidence="9 10">AF12-7</strain>
    </source>
</reference>
<keyword evidence="3 7" id="KW-1003">Cell membrane</keyword>
<evidence type="ECO:0000313" key="10">
    <source>
        <dbReference type="Proteomes" id="UP000285150"/>
    </source>
</evidence>
<feature type="transmembrane region" description="Helical" evidence="8">
    <location>
        <begin position="153"/>
        <end position="172"/>
    </location>
</feature>
<evidence type="ECO:0000256" key="5">
    <source>
        <dbReference type="ARBA" id="ARBA00022989"/>
    </source>
</evidence>
<evidence type="ECO:0000256" key="3">
    <source>
        <dbReference type="ARBA" id="ARBA00022475"/>
    </source>
</evidence>
<feature type="transmembrane region" description="Helical" evidence="8">
    <location>
        <begin position="225"/>
        <end position="245"/>
    </location>
</feature>
<dbReference type="GO" id="GO:0005886">
    <property type="term" value="C:plasma membrane"/>
    <property type="evidence" value="ECO:0007669"/>
    <property type="project" value="UniProtKB-SubCell"/>
</dbReference>
<evidence type="ECO:0000256" key="6">
    <source>
        <dbReference type="ARBA" id="ARBA00023136"/>
    </source>
</evidence>
<proteinExistence type="inferred from homology"/>
<keyword evidence="7" id="KW-0808">Transferase</keyword>
<evidence type="ECO:0000256" key="8">
    <source>
        <dbReference type="SAM" id="Phobius"/>
    </source>
</evidence>
<feature type="transmembrane region" description="Helical" evidence="8">
    <location>
        <begin position="7"/>
        <end position="23"/>
    </location>
</feature>
<keyword evidence="7" id="KW-0012">Acyltransferase</keyword>
<sequence>MLFNSLEFLIFLPVVFILYWFVFKPLRWQNLFIVISSYVFYGWWNWHFLLLIAFTSFCSYFSGIMIQHDRQNGGGYAKCYAALNIMVNLFILCLYKYYNFFVESLAEAFSSVGIELNINSLNIVLPVGISFYTFQALSYTIDVYRKKIEPTKDVIAFLAFISFFPQLVAGPIERATNLLPQFLKKRVFIYSVAVDGTKQILWGLFKKMVIADNCADIVDNIWNNYAEHSSLMLIVTAIFFAFQIYGDFSGYSDIAIGTARLFGINLMRNFNFPYFSRDVAEFWKRWHISLNTWFVDYVYIPLGGSREGKNKQLRNTFIIFFTSGLWHGANWTFILWGIYHALLFLPLMIIGKTKKYTETVAEGRSLPSIKEFFMMLLTFALIVFGWIIFRANNITEFVDYLYCIVNNFCVAETEGIPKKLLLFIAILLCVEWLNRTKQYGLQFSLPKRWMRWGLYLFIAFIVLTQAGQQVQFIYFQF</sequence>
<comment type="subcellular location">
    <subcellularLocation>
        <location evidence="1">Cell membrane</location>
        <topology evidence="1">Multi-pass membrane protein</topology>
    </subcellularLocation>
</comment>
<gene>
    <name evidence="9" type="ORF">DWV77_14955</name>
</gene>
<feature type="transmembrane region" description="Helical" evidence="8">
    <location>
        <begin position="43"/>
        <end position="67"/>
    </location>
</feature>
<dbReference type="InterPro" id="IPR004299">
    <property type="entry name" value="MBOAT_fam"/>
</dbReference>
<dbReference type="GO" id="GO:0042121">
    <property type="term" value="P:alginic acid biosynthetic process"/>
    <property type="evidence" value="ECO:0007669"/>
    <property type="project" value="InterPro"/>
</dbReference>
<keyword evidence="5 8" id="KW-1133">Transmembrane helix</keyword>
<keyword evidence="6 7" id="KW-0472">Membrane</keyword>
<accession>A0A413B3B3</accession>
<feature type="transmembrane region" description="Helical" evidence="8">
    <location>
        <begin position="79"/>
        <end position="98"/>
    </location>
</feature>
<evidence type="ECO:0000256" key="4">
    <source>
        <dbReference type="ARBA" id="ARBA00022692"/>
    </source>
</evidence>
<feature type="transmembrane region" description="Helical" evidence="8">
    <location>
        <begin position="372"/>
        <end position="389"/>
    </location>
</feature>
<dbReference type="PANTHER" id="PTHR13285:SF18">
    <property type="entry name" value="PROTEIN-CYSTEINE N-PALMITOYLTRANSFERASE RASP"/>
    <property type="match status" value="1"/>
</dbReference>
<dbReference type="PANTHER" id="PTHR13285">
    <property type="entry name" value="ACYLTRANSFERASE"/>
    <property type="match status" value="1"/>
</dbReference>
<dbReference type="Pfam" id="PF03062">
    <property type="entry name" value="MBOAT"/>
    <property type="match status" value="1"/>
</dbReference>
<feature type="transmembrane region" description="Helical" evidence="8">
    <location>
        <begin position="454"/>
        <end position="475"/>
    </location>
</feature>
<dbReference type="Proteomes" id="UP000285150">
    <property type="component" value="Unassembled WGS sequence"/>
</dbReference>
<dbReference type="EMBL" id="QSAF01000023">
    <property type="protein sequence ID" value="RGW32162.1"/>
    <property type="molecule type" value="Genomic_DNA"/>
</dbReference>
<organism evidence="9 10">
    <name type="scientific">Bacteroides stercoris</name>
    <dbReference type="NCBI Taxonomy" id="46506"/>
    <lineage>
        <taxon>Bacteria</taxon>
        <taxon>Pseudomonadati</taxon>
        <taxon>Bacteroidota</taxon>
        <taxon>Bacteroidia</taxon>
        <taxon>Bacteroidales</taxon>
        <taxon>Bacteroidaceae</taxon>
        <taxon>Bacteroides</taxon>
    </lineage>
</organism>
<evidence type="ECO:0000313" key="9">
    <source>
        <dbReference type="EMBL" id="RGW32162.1"/>
    </source>
</evidence>
<evidence type="ECO:0000256" key="1">
    <source>
        <dbReference type="ARBA" id="ARBA00004651"/>
    </source>
</evidence>
<dbReference type="InterPro" id="IPR024194">
    <property type="entry name" value="Ac/AlaTfrase_AlgI/DltB"/>
</dbReference>
<comment type="caution">
    <text evidence="9">The sequence shown here is derived from an EMBL/GenBank/DDBJ whole genome shotgun (WGS) entry which is preliminary data.</text>
</comment>
<dbReference type="PIRSF" id="PIRSF500217">
    <property type="entry name" value="AlgI"/>
    <property type="match status" value="1"/>
</dbReference>
<evidence type="ECO:0000256" key="2">
    <source>
        <dbReference type="ARBA" id="ARBA00010323"/>
    </source>
</evidence>
<dbReference type="PIRSF" id="PIRSF016636">
    <property type="entry name" value="AlgI_DltB"/>
    <property type="match status" value="1"/>
</dbReference>
<dbReference type="GO" id="GO:0016746">
    <property type="term" value="F:acyltransferase activity"/>
    <property type="evidence" value="ECO:0007669"/>
    <property type="project" value="UniProtKB-KW"/>
</dbReference>
<dbReference type="InterPro" id="IPR051085">
    <property type="entry name" value="MB_O-acyltransferase"/>
</dbReference>
<dbReference type="InterPro" id="IPR028362">
    <property type="entry name" value="AlgI"/>
</dbReference>
<feature type="transmembrane region" description="Helical" evidence="8">
    <location>
        <begin position="118"/>
        <end position="141"/>
    </location>
</feature>
<evidence type="ECO:0000256" key="7">
    <source>
        <dbReference type="PIRNR" id="PIRNR016636"/>
    </source>
</evidence>
<dbReference type="AlphaFoldDB" id="A0A413B3B3"/>
<name>A0A413B3B3_BACSE</name>
<protein>
    <submittedName>
        <fullName evidence="9">MBOAT family protein</fullName>
    </submittedName>
</protein>